<evidence type="ECO:0000313" key="3">
    <source>
        <dbReference type="EMBL" id="TQF65345.1"/>
    </source>
</evidence>
<dbReference type="RefSeq" id="WP_142103276.1">
    <property type="nucleotide sequence ID" value="NZ_VIGH01000013.1"/>
</dbReference>
<accession>A0A541AZ54</accession>
<organism evidence="3 4">
    <name type="scientific">Rhodococcus spelaei</name>
    <dbReference type="NCBI Taxonomy" id="2546320"/>
    <lineage>
        <taxon>Bacteria</taxon>
        <taxon>Bacillati</taxon>
        <taxon>Actinomycetota</taxon>
        <taxon>Actinomycetes</taxon>
        <taxon>Mycobacteriales</taxon>
        <taxon>Nocardiaceae</taxon>
        <taxon>Rhodococcus</taxon>
    </lineage>
</organism>
<dbReference type="PANTHER" id="PTHR37828:SF1">
    <property type="entry name" value="YCII-RELATED DOMAIN-CONTAINING PROTEIN"/>
    <property type="match status" value="1"/>
</dbReference>
<proteinExistence type="inferred from homology"/>
<dbReference type="Proteomes" id="UP000316256">
    <property type="component" value="Unassembled WGS sequence"/>
</dbReference>
<name>A0A541AZ54_9NOCA</name>
<evidence type="ECO:0000259" key="2">
    <source>
        <dbReference type="Pfam" id="PF03795"/>
    </source>
</evidence>
<dbReference type="Gene3D" id="3.30.70.1060">
    <property type="entry name" value="Dimeric alpha+beta barrel"/>
    <property type="match status" value="1"/>
</dbReference>
<dbReference type="SUPFAM" id="SSF54909">
    <property type="entry name" value="Dimeric alpha+beta barrel"/>
    <property type="match status" value="1"/>
</dbReference>
<dbReference type="PANTHER" id="PTHR37828">
    <property type="entry name" value="GSR2449 PROTEIN"/>
    <property type="match status" value="1"/>
</dbReference>
<protein>
    <recommendedName>
        <fullName evidence="2">YCII-related domain-containing protein</fullName>
    </recommendedName>
</protein>
<dbReference type="Pfam" id="PF03795">
    <property type="entry name" value="YCII"/>
    <property type="match status" value="1"/>
</dbReference>
<evidence type="ECO:0000313" key="4">
    <source>
        <dbReference type="Proteomes" id="UP000316256"/>
    </source>
</evidence>
<reference evidence="3 4" key="1">
    <citation type="submission" date="2019-06" db="EMBL/GenBank/DDBJ databases">
        <title>Rhodococcus spaelei sp. nov., isolated from a cave.</title>
        <authorList>
            <person name="Lee S.D."/>
        </authorList>
    </citation>
    <scope>NUCLEOTIDE SEQUENCE [LARGE SCALE GENOMIC DNA]</scope>
    <source>
        <strain evidence="3 4">C9-5</strain>
    </source>
</reference>
<dbReference type="OrthoDB" id="8968203at2"/>
<dbReference type="InterPro" id="IPR005545">
    <property type="entry name" value="YCII"/>
</dbReference>
<feature type="domain" description="YCII-related" evidence="2">
    <location>
        <begin position="7"/>
        <end position="86"/>
    </location>
</feature>
<dbReference type="EMBL" id="VIGH01000013">
    <property type="protein sequence ID" value="TQF65345.1"/>
    <property type="molecule type" value="Genomic_DNA"/>
</dbReference>
<sequence>MPFIAVEYVYRDGSVPDRDLHRPAHLAWLSELVNQRHVLTAGPYLDDSGALLLLDAPNAEAAAKLLSDDPFTHAGIVVEARYTEWNPVIGTFTGPL</sequence>
<comment type="similarity">
    <text evidence="1">Belongs to the YciI family.</text>
</comment>
<dbReference type="AlphaFoldDB" id="A0A541AZ54"/>
<evidence type="ECO:0000256" key="1">
    <source>
        <dbReference type="ARBA" id="ARBA00007689"/>
    </source>
</evidence>
<dbReference type="InterPro" id="IPR011008">
    <property type="entry name" value="Dimeric_a/b-barrel"/>
</dbReference>
<gene>
    <name evidence="3" type="ORF">FK531_21825</name>
</gene>
<comment type="caution">
    <text evidence="3">The sequence shown here is derived from an EMBL/GenBank/DDBJ whole genome shotgun (WGS) entry which is preliminary data.</text>
</comment>
<keyword evidence="4" id="KW-1185">Reference proteome</keyword>